<evidence type="ECO:0000259" key="2">
    <source>
        <dbReference type="Pfam" id="PF14319"/>
    </source>
</evidence>
<evidence type="ECO:0000313" key="4">
    <source>
        <dbReference type="Proteomes" id="UP000614469"/>
    </source>
</evidence>
<dbReference type="PANTHER" id="PTHR37023:SF1">
    <property type="entry name" value="ISSOD25 TRANSPOSASE TNPA_ISSOD25"/>
    <property type="match status" value="1"/>
</dbReference>
<dbReference type="EMBL" id="JACNJN010000077">
    <property type="protein sequence ID" value="MBC8334744.1"/>
    <property type="molecule type" value="Genomic_DNA"/>
</dbReference>
<feature type="domain" description="Transposase zinc-binding" evidence="2">
    <location>
        <begin position="21"/>
        <end position="111"/>
    </location>
</feature>
<dbReference type="GO" id="GO:0004803">
    <property type="term" value="F:transposase activity"/>
    <property type="evidence" value="ECO:0007669"/>
    <property type="project" value="InterPro"/>
</dbReference>
<accession>A0A8J6NJ14</accession>
<name>A0A8J6NJ14_9CHLR</name>
<dbReference type="GO" id="GO:0003677">
    <property type="term" value="F:DNA binding"/>
    <property type="evidence" value="ECO:0007669"/>
    <property type="project" value="InterPro"/>
</dbReference>
<comment type="caution">
    <text evidence="3">The sequence shown here is derived from an EMBL/GenBank/DDBJ whole genome shotgun (WGS) entry which is preliminary data.</text>
</comment>
<sequence length="413" mass="47955">MGQNGIRMRDNESPQHDVAEIFRKHLDDYKRVHSLSYEQSRAARAIMDCRTPALGGVLKTCNNGCGHWEFSYKSCKNRHCPKCGSFEKAQWLERQKVWLLPISYYHVVFTIDHIFNPLVWWNQTVIYEHLIETASSILKQYGKKYLGGDIGFTLVLHTWGQRIQRHPHLHFIVTGGALVTTPNGYSWQMAKRKYLFPVKMMSQDFLRAFCAGVKKLWLNGNLDTQAGKLDVGKMLETAENKKWEVYIQPPLYGPEKLIEYLGRYVFRIAISNHRILDLKNGQVTFEYYDNLDQGKLKQMSIPAVEFIGRFLAHVLPSRFVRIRHFGLHHGSCRKKLQQARRLLDLSMQLPVPLKLNLLEWLKQVLQTENDPRLCPACHQGILISGREFGPVSGWREHVLPLLGVFEQWKFAAL</sequence>
<protein>
    <submittedName>
        <fullName evidence="3">Transposase</fullName>
    </submittedName>
</protein>
<feature type="domain" description="Transposase IS801/IS1294" evidence="1">
    <location>
        <begin position="151"/>
        <end position="334"/>
    </location>
</feature>
<proteinExistence type="predicted"/>
<evidence type="ECO:0000313" key="3">
    <source>
        <dbReference type="EMBL" id="MBC8334744.1"/>
    </source>
</evidence>
<dbReference type="Pfam" id="PF14319">
    <property type="entry name" value="Zn_Tnp_IS91"/>
    <property type="match status" value="1"/>
</dbReference>
<evidence type="ECO:0000259" key="1">
    <source>
        <dbReference type="Pfam" id="PF04986"/>
    </source>
</evidence>
<dbReference type="InterPro" id="IPR026889">
    <property type="entry name" value="Zn_Tnp"/>
</dbReference>
<dbReference type="PANTHER" id="PTHR37023">
    <property type="entry name" value="TRANSPOSASE"/>
    <property type="match status" value="1"/>
</dbReference>
<dbReference type="GO" id="GO:0006313">
    <property type="term" value="P:DNA transposition"/>
    <property type="evidence" value="ECO:0007669"/>
    <property type="project" value="InterPro"/>
</dbReference>
<reference evidence="3 4" key="1">
    <citation type="submission" date="2020-08" db="EMBL/GenBank/DDBJ databases">
        <title>Bridging the membrane lipid divide: bacteria of the FCB group superphylum have the potential to synthesize archaeal ether lipids.</title>
        <authorList>
            <person name="Villanueva L."/>
            <person name="Von Meijenfeldt F.A.B."/>
            <person name="Westbye A.B."/>
            <person name="Yadav S."/>
            <person name="Hopmans E.C."/>
            <person name="Dutilh B.E."/>
            <person name="Sinninghe Damste J.S."/>
        </authorList>
    </citation>
    <scope>NUCLEOTIDE SEQUENCE [LARGE SCALE GENOMIC DNA]</scope>
    <source>
        <strain evidence="3">NIOZ-UU36</strain>
    </source>
</reference>
<dbReference type="AlphaFoldDB" id="A0A8J6NJ14"/>
<dbReference type="Proteomes" id="UP000614469">
    <property type="component" value="Unassembled WGS sequence"/>
</dbReference>
<organism evidence="3 4">
    <name type="scientific">Candidatus Desulfolinea nitratireducens</name>
    <dbReference type="NCBI Taxonomy" id="2841698"/>
    <lineage>
        <taxon>Bacteria</taxon>
        <taxon>Bacillati</taxon>
        <taxon>Chloroflexota</taxon>
        <taxon>Anaerolineae</taxon>
        <taxon>Anaerolineales</taxon>
        <taxon>Anaerolineales incertae sedis</taxon>
        <taxon>Candidatus Desulfolinea</taxon>
    </lineage>
</organism>
<gene>
    <name evidence="3" type="ORF">H8E29_05725</name>
</gene>
<dbReference type="Pfam" id="PF04986">
    <property type="entry name" value="Y2_Tnp"/>
    <property type="match status" value="1"/>
</dbReference>
<dbReference type="InterPro" id="IPR007069">
    <property type="entry name" value="Transposase_32"/>
</dbReference>